<dbReference type="KEGG" id="cfj:CFIO01_10208"/>
<keyword evidence="2" id="KW-1185">Reference proteome</keyword>
<dbReference type="AlphaFoldDB" id="A0A010Q3R4"/>
<comment type="caution">
    <text evidence="1">The sequence shown here is derived from an EMBL/GenBank/DDBJ whole genome shotgun (WGS) entry which is preliminary data.</text>
</comment>
<evidence type="ECO:0000313" key="2">
    <source>
        <dbReference type="Proteomes" id="UP000020467"/>
    </source>
</evidence>
<gene>
    <name evidence="1" type="ORF">CFIO01_10208</name>
</gene>
<dbReference type="OrthoDB" id="10486840at2759"/>
<dbReference type="Proteomes" id="UP000020467">
    <property type="component" value="Unassembled WGS sequence"/>
</dbReference>
<dbReference type="HOGENOM" id="CLU_909145_0_0_1"/>
<name>A0A010Q3R4_9PEZI</name>
<reference evidence="1 2" key="1">
    <citation type="submission" date="2014-02" db="EMBL/GenBank/DDBJ databases">
        <title>The genome sequence of Colletotrichum fioriniae PJ7.</title>
        <authorList>
            <person name="Baroncelli R."/>
            <person name="Thon M.R."/>
        </authorList>
    </citation>
    <scope>NUCLEOTIDE SEQUENCE [LARGE SCALE GENOMIC DNA]</scope>
    <source>
        <strain evidence="1 2">PJ7</strain>
    </source>
</reference>
<accession>A0A010Q3R4</accession>
<protein>
    <submittedName>
        <fullName evidence="1">Uncharacterized protein</fullName>
    </submittedName>
</protein>
<proteinExistence type="predicted"/>
<evidence type="ECO:0000313" key="1">
    <source>
        <dbReference type="EMBL" id="EXF74422.1"/>
    </source>
</evidence>
<organism evidence="1 2">
    <name type="scientific">Colletotrichum fioriniae PJ7</name>
    <dbReference type="NCBI Taxonomy" id="1445577"/>
    <lineage>
        <taxon>Eukaryota</taxon>
        <taxon>Fungi</taxon>
        <taxon>Dikarya</taxon>
        <taxon>Ascomycota</taxon>
        <taxon>Pezizomycotina</taxon>
        <taxon>Sordariomycetes</taxon>
        <taxon>Hypocreomycetidae</taxon>
        <taxon>Glomerellales</taxon>
        <taxon>Glomerellaceae</taxon>
        <taxon>Colletotrichum</taxon>
        <taxon>Colletotrichum acutatum species complex</taxon>
    </lineage>
</organism>
<sequence length="306" mass="34252">MGAAHEDAHALNTAAAKPSAAATPSRLDKAATLPFELVLNIMGHAILEAESDDCSELNWNVARDDSQALGVSFIFAEFSPSHGYALQRRFNGIRTLLQTNRKIRSMILGKSYFLCPQAQEWDEFSSYVSSNYVLINPKKDCLMVVDNRVWDAVGHPRAALKPLVERISKVFIGDGSFFTPSNSSNVEILKSLPSLRRVDLDIGKKRCLCLMMGPEDGLVELAVGSGNWRIHSGLFPDLAEWAERNKSTFPTIWQPFKERGVSLLGWKTGNDWCWDIWKASKEVWLNTSSDGIFMNLCEGSDYYYCD</sequence>
<dbReference type="EMBL" id="JARH01000989">
    <property type="protein sequence ID" value="EXF74422.1"/>
    <property type="molecule type" value="Genomic_DNA"/>
</dbReference>